<protein>
    <submittedName>
        <fullName evidence="1">Uncharacterized protein</fullName>
    </submittedName>
</protein>
<name>A0AAV4XW59_CAEEX</name>
<dbReference type="AlphaFoldDB" id="A0AAV4XW59"/>
<organism evidence="1 2">
    <name type="scientific">Caerostris extrusa</name>
    <name type="common">Bark spider</name>
    <name type="synonym">Caerostris bankana</name>
    <dbReference type="NCBI Taxonomy" id="172846"/>
    <lineage>
        <taxon>Eukaryota</taxon>
        <taxon>Metazoa</taxon>
        <taxon>Ecdysozoa</taxon>
        <taxon>Arthropoda</taxon>
        <taxon>Chelicerata</taxon>
        <taxon>Arachnida</taxon>
        <taxon>Araneae</taxon>
        <taxon>Araneomorphae</taxon>
        <taxon>Entelegynae</taxon>
        <taxon>Araneoidea</taxon>
        <taxon>Araneidae</taxon>
        <taxon>Caerostris</taxon>
    </lineage>
</organism>
<accession>A0AAV4XW59</accession>
<dbReference type="EMBL" id="BPLR01001024">
    <property type="protein sequence ID" value="GIY99237.1"/>
    <property type="molecule type" value="Genomic_DNA"/>
</dbReference>
<dbReference type="Proteomes" id="UP001054945">
    <property type="component" value="Unassembled WGS sequence"/>
</dbReference>
<keyword evidence="2" id="KW-1185">Reference proteome</keyword>
<evidence type="ECO:0000313" key="1">
    <source>
        <dbReference type="EMBL" id="GIY99237.1"/>
    </source>
</evidence>
<evidence type="ECO:0000313" key="2">
    <source>
        <dbReference type="Proteomes" id="UP001054945"/>
    </source>
</evidence>
<gene>
    <name evidence="1" type="ORF">CEXT_285061</name>
</gene>
<proteinExistence type="predicted"/>
<reference evidence="1 2" key="1">
    <citation type="submission" date="2021-06" db="EMBL/GenBank/DDBJ databases">
        <title>Caerostris extrusa draft genome.</title>
        <authorList>
            <person name="Kono N."/>
            <person name="Arakawa K."/>
        </authorList>
    </citation>
    <scope>NUCLEOTIDE SEQUENCE [LARGE SCALE GENOMIC DNA]</scope>
</reference>
<comment type="caution">
    <text evidence="1">The sequence shown here is derived from an EMBL/GenBank/DDBJ whole genome shotgun (WGS) entry which is preliminary data.</text>
</comment>
<sequence length="162" mass="18664">MEDPPPNKFITQTIEILFLYSCKLSSVVSTKFLDLWQEPATCTYSCHKCQYTLYKTFLGIRPIWDHYLQPIKAKEEGKKKTSGISDKMNLIADMEDPPPQEIHYAGKARHLKKRNWCSGQIHPYSRRLPSGGWIDSDRHAGTFNSHFFLPTSPPARHPLTSE</sequence>